<evidence type="ECO:0008006" key="12">
    <source>
        <dbReference type="Google" id="ProtNLM"/>
    </source>
</evidence>
<keyword evidence="3" id="KW-0853">WD repeat</keyword>
<dbReference type="PANTHER" id="PTHR14927">
    <property type="entry name" value="NUCLEOLAR PROTEIN 10"/>
    <property type="match status" value="1"/>
</dbReference>
<dbReference type="Pfam" id="PF23098">
    <property type="entry name" value="Beta-prop_NOL10_N"/>
    <property type="match status" value="1"/>
</dbReference>
<evidence type="ECO:0000259" key="8">
    <source>
        <dbReference type="Pfam" id="PF23097"/>
    </source>
</evidence>
<evidence type="ECO:0000259" key="9">
    <source>
        <dbReference type="Pfam" id="PF23098"/>
    </source>
</evidence>
<comment type="subcellular location">
    <subcellularLocation>
        <location evidence="1">Nucleus</location>
        <location evidence="1">Nucleolus</location>
    </subcellularLocation>
</comment>
<comment type="similarity">
    <text evidence="2">Belongs to the WD repeat NOL10/ENP2 family.</text>
</comment>
<evidence type="ECO:0000313" key="10">
    <source>
        <dbReference type="EMBL" id="CAJ0603251.1"/>
    </source>
</evidence>
<dbReference type="Gene3D" id="2.130.10.10">
    <property type="entry name" value="YVTN repeat-like/Quinoprotein amine dehydrogenase"/>
    <property type="match status" value="1"/>
</dbReference>
<evidence type="ECO:0000256" key="6">
    <source>
        <dbReference type="SAM" id="MobiDB-lite"/>
    </source>
</evidence>
<proteinExistence type="inferred from homology"/>
<evidence type="ECO:0000256" key="2">
    <source>
        <dbReference type="ARBA" id="ARBA00005264"/>
    </source>
</evidence>
<dbReference type="InterPro" id="IPR012580">
    <property type="entry name" value="NUC153"/>
</dbReference>
<dbReference type="PANTHER" id="PTHR14927:SF0">
    <property type="entry name" value="NUCLEOLAR PROTEIN 10"/>
    <property type="match status" value="1"/>
</dbReference>
<evidence type="ECO:0000256" key="3">
    <source>
        <dbReference type="ARBA" id="ARBA00022574"/>
    </source>
</evidence>
<evidence type="ECO:0000313" key="11">
    <source>
        <dbReference type="Proteomes" id="UP001176961"/>
    </source>
</evidence>
<dbReference type="EMBL" id="CATQJL010000305">
    <property type="protein sequence ID" value="CAJ0603251.1"/>
    <property type="molecule type" value="Genomic_DNA"/>
</dbReference>
<feature type="region of interest" description="Disordered" evidence="6">
    <location>
        <begin position="647"/>
        <end position="675"/>
    </location>
</feature>
<protein>
    <recommendedName>
        <fullName evidence="12">Nucleolar protein 10</fullName>
    </recommendedName>
</protein>
<dbReference type="InterPro" id="IPR040382">
    <property type="entry name" value="NOL10/Enp2"/>
</dbReference>
<dbReference type="GO" id="GO:0030686">
    <property type="term" value="C:90S preribosome"/>
    <property type="evidence" value="ECO:0007669"/>
    <property type="project" value="TreeGrafter"/>
</dbReference>
<evidence type="ECO:0000259" key="7">
    <source>
        <dbReference type="Pfam" id="PF08159"/>
    </source>
</evidence>
<dbReference type="AlphaFoldDB" id="A0AA36H3S7"/>
<dbReference type="SUPFAM" id="SSF50978">
    <property type="entry name" value="WD40 repeat-like"/>
    <property type="match status" value="1"/>
</dbReference>
<feature type="region of interest" description="Disordered" evidence="6">
    <location>
        <begin position="690"/>
        <end position="735"/>
    </location>
</feature>
<dbReference type="InterPro" id="IPR036322">
    <property type="entry name" value="WD40_repeat_dom_sf"/>
</dbReference>
<evidence type="ECO:0000256" key="5">
    <source>
        <dbReference type="ARBA" id="ARBA00023242"/>
    </source>
</evidence>
<feature type="compositionally biased region" description="Acidic residues" evidence="6">
    <location>
        <begin position="531"/>
        <end position="547"/>
    </location>
</feature>
<organism evidence="10 11">
    <name type="scientific">Cylicocyclus nassatus</name>
    <name type="common">Nematode worm</name>
    <dbReference type="NCBI Taxonomy" id="53992"/>
    <lineage>
        <taxon>Eukaryota</taxon>
        <taxon>Metazoa</taxon>
        <taxon>Ecdysozoa</taxon>
        <taxon>Nematoda</taxon>
        <taxon>Chromadorea</taxon>
        <taxon>Rhabditida</taxon>
        <taxon>Rhabditina</taxon>
        <taxon>Rhabditomorpha</taxon>
        <taxon>Strongyloidea</taxon>
        <taxon>Strongylidae</taxon>
        <taxon>Cylicocyclus</taxon>
    </lineage>
</organism>
<feature type="domain" description="NUC153" evidence="7">
    <location>
        <begin position="491"/>
        <end position="514"/>
    </location>
</feature>
<dbReference type="InterPro" id="IPR056551">
    <property type="entry name" value="Beta-prop_NOL10_N"/>
</dbReference>
<feature type="domain" description="Nucleolar protein 10-like second" evidence="8">
    <location>
        <begin position="366"/>
        <end position="413"/>
    </location>
</feature>
<reference evidence="10" key="1">
    <citation type="submission" date="2023-07" db="EMBL/GenBank/DDBJ databases">
        <authorList>
            <consortium name="CYATHOMIX"/>
        </authorList>
    </citation>
    <scope>NUCLEOTIDE SEQUENCE</scope>
    <source>
        <strain evidence="10">N/A</strain>
    </source>
</reference>
<dbReference type="InterPro" id="IPR015943">
    <property type="entry name" value="WD40/YVTN_repeat-like_dom_sf"/>
</dbReference>
<gene>
    <name evidence="10" type="ORF">CYNAS_LOCUS15234</name>
</gene>
<keyword evidence="4" id="KW-0677">Repeat</keyword>
<sequence length="735" mass="84133">MQVASINDVKIYNLSAGKSIPEWMSSEARRRAERKSIDVRRRVQLIQDFDMPDISHTVNISRDGRYVFATGSYKSWLKCYDLENLSQKFERGLDAGVIKLISLSDDYSKIVLLEEDRFLEMHAAFGRYFRMRMPRYGRDMAFSLERSDLYLVGASSEVYRLNLELGEWLSPLQTNGTALNCCQFADAHQLFVCGTTDGQVEAWDHRDKSRVGILDCLPALNENGRVEITALSFRDALRLGIGTSSGQVLVYDIRSSKPLIVKDHINGLPIKKIDFVVRETESLTLSMDSRVLKMWNENNGKPFAAIETESGLNDFCRYPGSGLIFFANEAPRMQQYFIPALGPAPKWCSYLEAITEELEETQSAAVYDDYKFVTKDELESLSLSHLIGSSVLRAYMHGYFIDRRLYEKAQLITQPFAYEKYKDRKIHDLLDEERENKVIRTKAETIHAKVNKELAARLQAEATAEVSAKSSGRKKKSDKKKAITASAILEDDRFKKLFSDEDFEVNEENEQFKRNAAFVQHKEKSAKLVEGEEDEEHNESEEEEEISQSELPDMSEAQGSHIGAESSSSDSGSEEDGESLSTKKKLAKEKERLKQEKRERHRKQYEELLLQREAERTARLVNKPKKFVFYELDSTENTRKFLDEHVKEDNDSEEFSSLAAKKSSMQERGDFEKHEDVFGGRSMTFTLAKKGASGREAKAMEERKKHAKERKATVRKPTLNIKRSLKKLPGNLSKP</sequence>
<name>A0AA36H3S7_CYLNA</name>
<evidence type="ECO:0000256" key="1">
    <source>
        <dbReference type="ARBA" id="ARBA00004604"/>
    </source>
</evidence>
<keyword evidence="5" id="KW-0539">Nucleus</keyword>
<feature type="compositionally biased region" description="Basic and acidic residues" evidence="6">
    <location>
        <begin position="693"/>
        <end position="704"/>
    </location>
</feature>
<dbReference type="GO" id="GO:0032040">
    <property type="term" value="C:small-subunit processome"/>
    <property type="evidence" value="ECO:0007669"/>
    <property type="project" value="TreeGrafter"/>
</dbReference>
<evidence type="ECO:0000256" key="4">
    <source>
        <dbReference type="ARBA" id="ARBA00022737"/>
    </source>
</evidence>
<dbReference type="Pfam" id="PF08159">
    <property type="entry name" value="NUC153"/>
    <property type="match status" value="1"/>
</dbReference>
<feature type="compositionally biased region" description="Basic and acidic residues" evidence="6">
    <location>
        <begin position="664"/>
        <end position="675"/>
    </location>
</feature>
<dbReference type="Proteomes" id="UP001176961">
    <property type="component" value="Unassembled WGS sequence"/>
</dbReference>
<feature type="region of interest" description="Disordered" evidence="6">
    <location>
        <begin position="462"/>
        <end position="482"/>
    </location>
</feature>
<comment type="caution">
    <text evidence="10">The sequence shown here is derived from an EMBL/GenBank/DDBJ whole genome shotgun (WGS) entry which is preliminary data.</text>
</comment>
<feature type="domain" description="Nucleolar protein 10-like N-terminal" evidence="9">
    <location>
        <begin position="1"/>
        <end position="362"/>
    </location>
</feature>
<dbReference type="Pfam" id="PF23097">
    <property type="entry name" value="NOL10_2nd"/>
    <property type="match status" value="1"/>
</dbReference>
<accession>A0AA36H3S7</accession>
<feature type="compositionally biased region" description="Basic and acidic residues" evidence="6">
    <location>
        <begin position="588"/>
        <end position="604"/>
    </location>
</feature>
<keyword evidence="11" id="KW-1185">Reference proteome</keyword>
<feature type="region of interest" description="Disordered" evidence="6">
    <location>
        <begin position="523"/>
        <end position="604"/>
    </location>
</feature>
<dbReference type="InterPro" id="IPR056550">
    <property type="entry name" value="NOL10_2nd"/>
</dbReference>
<dbReference type="GO" id="GO:0000462">
    <property type="term" value="P:maturation of SSU-rRNA from tricistronic rRNA transcript (SSU-rRNA, 5.8S rRNA, LSU-rRNA)"/>
    <property type="evidence" value="ECO:0007669"/>
    <property type="project" value="TreeGrafter"/>
</dbReference>